<dbReference type="InterPro" id="IPR007202">
    <property type="entry name" value="4Fe-4S_dom"/>
</dbReference>
<evidence type="ECO:0000259" key="5">
    <source>
        <dbReference type="PROSITE" id="PS51656"/>
    </source>
</evidence>
<evidence type="ECO:0000313" key="7">
    <source>
        <dbReference type="Proteomes" id="UP000008561"/>
    </source>
</evidence>
<dbReference type="eggNOG" id="COG1456">
    <property type="taxonomic scope" value="Bacteria"/>
</dbReference>
<dbReference type="RefSeq" id="WP_012174955.1">
    <property type="nucleotide sequence ID" value="NC_009943.1"/>
</dbReference>
<dbReference type="Gene3D" id="1.10.15.40">
    <property type="entry name" value="Electron transport complex subunit B, putative Fe-S cluster"/>
    <property type="match status" value="1"/>
</dbReference>
<dbReference type="Pfam" id="PF12654">
    <property type="entry name" value="DUF3786"/>
    <property type="match status" value="1"/>
</dbReference>
<dbReference type="AlphaFoldDB" id="A8ZZT9"/>
<keyword evidence="7" id="KW-1185">Reference proteome</keyword>
<reference evidence="6 7" key="1">
    <citation type="submission" date="2007-10" db="EMBL/GenBank/DDBJ databases">
        <title>Complete sequence of Desulfococcus oleovorans Hxd3.</title>
        <authorList>
            <consortium name="US DOE Joint Genome Institute"/>
            <person name="Copeland A."/>
            <person name="Lucas S."/>
            <person name="Lapidus A."/>
            <person name="Barry K."/>
            <person name="Glavina del Rio T."/>
            <person name="Dalin E."/>
            <person name="Tice H."/>
            <person name="Pitluck S."/>
            <person name="Kiss H."/>
            <person name="Brettin T."/>
            <person name="Bruce D."/>
            <person name="Detter J.C."/>
            <person name="Han C."/>
            <person name="Schmutz J."/>
            <person name="Larimer F."/>
            <person name="Land M."/>
            <person name="Hauser L."/>
            <person name="Kyrpides N."/>
            <person name="Kim E."/>
            <person name="Wawrik B."/>
            <person name="Richardson P."/>
        </authorList>
    </citation>
    <scope>NUCLEOTIDE SEQUENCE [LARGE SCALE GENOMIC DNA]</scope>
    <source>
        <strain evidence="7">DSM 6200 / JCM 39069 / Hxd3</strain>
    </source>
</reference>
<protein>
    <submittedName>
        <fullName evidence="6">Fe-S cluster domain protein</fullName>
    </submittedName>
</protein>
<name>A8ZZT9_DESOH</name>
<dbReference type="OrthoDB" id="5414784at2"/>
<dbReference type="GO" id="GO:0051539">
    <property type="term" value="F:4 iron, 4 sulfur cluster binding"/>
    <property type="evidence" value="ECO:0007669"/>
    <property type="project" value="UniProtKB-KW"/>
</dbReference>
<accession>A8ZZT9</accession>
<sequence>MPLSVLDLYKDVLPKTNCGNCGFPTCMAFAGMVVSEKHPIGNCPHLLPETVSACEKELQTQYDAGKWLKKNPARDALQWARERSASMAIEDLQERIGGTLVRHGSQTALALPYFAGTILILPDRIIQQDGEELNMWEQVFIYNHLAQNGSALPSGHWKGFGEFPNTISKIKNMKAQVETPLADTFKGRVDMLLVAARILGGRDMTAETGSADAAILFAPLPRVPVMLMFWDAEEAEGFAAEARLLFDKTVTEHLDIESILFLSERLCQLLCGTNDS</sequence>
<dbReference type="Pfam" id="PF04060">
    <property type="entry name" value="FeS"/>
    <property type="match status" value="1"/>
</dbReference>
<proteinExistence type="predicted"/>
<evidence type="ECO:0000313" key="6">
    <source>
        <dbReference type="EMBL" id="ABW67339.1"/>
    </source>
</evidence>
<dbReference type="HOGENOM" id="CLU_1044810_0_0_7"/>
<keyword evidence="2" id="KW-0479">Metal-binding</keyword>
<dbReference type="KEGG" id="dol:Dole_1535"/>
<keyword evidence="3" id="KW-0408">Iron</keyword>
<dbReference type="InterPro" id="IPR024264">
    <property type="entry name" value="DUF3786"/>
</dbReference>
<dbReference type="PROSITE" id="PS51656">
    <property type="entry name" value="4FE4S"/>
    <property type="match status" value="1"/>
</dbReference>
<evidence type="ECO:0000256" key="4">
    <source>
        <dbReference type="ARBA" id="ARBA00023014"/>
    </source>
</evidence>
<feature type="domain" description="4Fe-4S" evidence="5">
    <location>
        <begin position="1"/>
        <end position="60"/>
    </location>
</feature>
<evidence type="ECO:0000256" key="3">
    <source>
        <dbReference type="ARBA" id="ARBA00023004"/>
    </source>
</evidence>
<dbReference type="Proteomes" id="UP000008561">
    <property type="component" value="Chromosome"/>
</dbReference>
<dbReference type="EMBL" id="CP000859">
    <property type="protein sequence ID" value="ABW67339.1"/>
    <property type="molecule type" value="Genomic_DNA"/>
</dbReference>
<gene>
    <name evidence="6" type="ordered locus">Dole_1535</name>
</gene>
<organism evidence="6 7">
    <name type="scientific">Desulfosudis oleivorans (strain DSM 6200 / JCM 39069 / Hxd3)</name>
    <name type="common">Desulfococcus oleovorans</name>
    <dbReference type="NCBI Taxonomy" id="96561"/>
    <lineage>
        <taxon>Bacteria</taxon>
        <taxon>Pseudomonadati</taxon>
        <taxon>Thermodesulfobacteriota</taxon>
        <taxon>Desulfobacteria</taxon>
        <taxon>Desulfobacterales</taxon>
        <taxon>Desulfosudaceae</taxon>
        <taxon>Desulfosudis</taxon>
    </lineage>
</organism>
<evidence type="ECO:0000256" key="2">
    <source>
        <dbReference type="ARBA" id="ARBA00022723"/>
    </source>
</evidence>
<dbReference type="STRING" id="96561.Dole_1535"/>
<evidence type="ECO:0000256" key="1">
    <source>
        <dbReference type="ARBA" id="ARBA00022485"/>
    </source>
</evidence>
<keyword evidence="1" id="KW-0004">4Fe-4S</keyword>
<keyword evidence="4" id="KW-0411">Iron-sulfur</keyword>
<dbReference type="GO" id="GO:0046872">
    <property type="term" value="F:metal ion binding"/>
    <property type="evidence" value="ECO:0007669"/>
    <property type="project" value="UniProtKB-KW"/>
</dbReference>